<dbReference type="OrthoDB" id="9804602at2"/>
<gene>
    <name evidence="5" type="ORF">F0L46_02335</name>
</gene>
<keyword evidence="3" id="KW-0456">Lyase</keyword>
<dbReference type="EMBL" id="VUOA01000005">
    <property type="protein sequence ID" value="KAA2244097.1"/>
    <property type="molecule type" value="Genomic_DNA"/>
</dbReference>
<dbReference type="InterPro" id="IPR011051">
    <property type="entry name" value="RmlC_Cupin_sf"/>
</dbReference>
<keyword evidence="6" id="KW-1185">Reference proteome</keyword>
<organism evidence="5 6">
    <name type="scientific">Salinarimonas soli</name>
    <dbReference type="NCBI Taxonomy" id="1638099"/>
    <lineage>
        <taxon>Bacteria</taxon>
        <taxon>Pseudomonadati</taxon>
        <taxon>Pseudomonadota</taxon>
        <taxon>Alphaproteobacteria</taxon>
        <taxon>Hyphomicrobiales</taxon>
        <taxon>Salinarimonadaceae</taxon>
        <taxon>Salinarimonas</taxon>
    </lineage>
</organism>
<proteinExistence type="predicted"/>
<dbReference type="Proteomes" id="UP000323142">
    <property type="component" value="Unassembled WGS sequence"/>
</dbReference>
<dbReference type="InterPro" id="IPR007247">
    <property type="entry name" value="Ureidogly_lyase"/>
</dbReference>
<keyword evidence="5" id="KW-0378">Hydrolase</keyword>
<dbReference type="GO" id="GO:0050385">
    <property type="term" value="F:ureidoglycolate lyase activity"/>
    <property type="evidence" value="ECO:0007669"/>
    <property type="project" value="UniProtKB-EC"/>
</dbReference>
<name>A0A5B2W105_9HYPH</name>
<reference evidence="5 6" key="1">
    <citation type="submission" date="2019-09" db="EMBL/GenBank/DDBJ databases">
        <title>Salinarimonas rosea gen. nov., sp. nov., a new member of the a-2 subgroup of the Proteobacteria.</title>
        <authorList>
            <person name="Liu J."/>
        </authorList>
    </citation>
    <scope>NUCLEOTIDE SEQUENCE [LARGE SCALE GENOMIC DNA]</scope>
    <source>
        <strain evidence="5 6">BN140002</strain>
    </source>
</reference>
<dbReference type="GO" id="GO:0000256">
    <property type="term" value="P:allantoin catabolic process"/>
    <property type="evidence" value="ECO:0007669"/>
    <property type="project" value="InterPro"/>
</dbReference>
<dbReference type="InterPro" id="IPR024060">
    <property type="entry name" value="Ureidoglycolate_lyase_dom_sf"/>
</dbReference>
<comment type="caution">
    <text evidence="5">The sequence shown here is derived from an EMBL/GenBank/DDBJ whole genome shotgun (WGS) entry which is preliminary data.</text>
</comment>
<accession>A0A5B2W105</accession>
<sequence length="166" mass="17864">MSVQLVSQPLTREAFAPFGDVVRVPGQRSRPVNEGRAWRHDGLAALAHAPRALHPTVALYDVEASALPFATALFERHPWSSQLFLPMRAETYLVVVAPDRAGAPDPSAACAFLAGSETGVHYRPGVWHVPLIAIGAPALLAMFIFETDDADDTEEARLSTPLTISA</sequence>
<evidence type="ECO:0000256" key="3">
    <source>
        <dbReference type="ARBA" id="ARBA00023239"/>
    </source>
</evidence>
<dbReference type="Gene3D" id="2.60.120.480">
    <property type="entry name" value="Ureidoglycolate hydrolase"/>
    <property type="match status" value="1"/>
</dbReference>
<dbReference type="AlphaFoldDB" id="A0A5B2W105"/>
<dbReference type="GO" id="GO:0004848">
    <property type="term" value="F:ureidoglycolate hydrolase activity"/>
    <property type="evidence" value="ECO:0007669"/>
    <property type="project" value="InterPro"/>
</dbReference>
<dbReference type="PANTHER" id="PTHR21221:SF1">
    <property type="entry name" value="UREIDOGLYCOLATE LYASE"/>
    <property type="match status" value="1"/>
</dbReference>
<dbReference type="GO" id="GO:0006144">
    <property type="term" value="P:purine nucleobase metabolic process"/>
    <property type="evidence" value="ECO:0007669"/>
    <property type="project" value="UniProtKB-KW"/>
</dbReference>
<evidence type="ECO:0000313" key="5">
    <source>
        <dbReference type="EMBL" id="KAA2244097.1"/>
    </source>
</evidence>
<comment type="subunit">
    <text evidence="1">Homodimer.</text>
</comment>
<dbReference type="PANTHER" id="PTHR21221">
    <property type="entry name" value="UREIDOGLYCOLATE HYDROLASE"/>
    <property type="match status" value="1"/>
</dbReference>
<dbReference type="CDD" id="cd20298">
    <property type="entry name" value="cupin_UAH"/>
    <property type="match status" value="1"/>
</dbReference>
<reference evidence="5 6" key="2">
    <citation type="submission" date="2019-09" db="EMBL/GenBank/DDBJ databases">
        <authorList>
            <person name="Jin C."/>
        </authorList>
    </citation>
    <scope>NUCLEOTIDE SEQUENCE [LARGE SCALE GENOMIC DNA]</scope>
    <source>
        <strain evidence="5 6">BN140002</strain>
    </source>
</reference>
<comment type="catalytic activity">
    <reaction evidence="4">
        <text>(S)-ureidoglycolate = urea + glyoxylate</text>
        <dbReference type="Rhea" id="RHEA:11304"/>
        <dbReference type="ChEBI" id="CHEBI:16199"/>
        <dbReference type="ChEBI" id="CHEBI:36655"/>
        <dbReference type="ChEBI" id="CHEBI:57296"/>
        <dbReference type="EC" id="4.3.2.3"/>
    </reaction>
</comment>
<evidence type="ECO:0000256" key="1">
    <source>
        <dbReference type="ARBA" id="ARBA00011738"/>
    </source>
</evidence>
<evidence type="ECO:0000313" key="6">
    <source>
        <dbReference type="Proteomes" id="UP000323142"/>
    </source>
</evidence>
<dbReference type="Pfam" id="PF04115">
    <property type="entry name" value="Ureidogly_lyase"/>
    <property type="match status" value="1"/>
</dbReference>
<dbReference type="InterPro" id="IPR047233">
    <property type="entry name" value="UAH_cupin"/>
</dbReference>
<keyword evidence="2" id="KW-0659">Purine metabolism</keyword>
<evidence type="ECO:0000256" key="4">
    <source>
        <dbReference type="ARBA" id="ARBA00047684"/>
    </source>
</evidence>
<evidence type="ECO:0000256" key="2">
    <source>
        <dbReference type="ARBA" id="ARBA00022631"/>
    </source>
</evidence>
<dbReference type="SUPFAM" id="SSF51182">
    <property type="entry name" value="RmlC-like cupins"/>
    <property type="match status" value="1"/>
</dbReference>
<protein>
    <submittedName>
        <fullName evidence="5">Ureidoglycolate hydrolase</fullName>
    </submittedName>
</protein>
<dbReference type="RefSeq" id="WP_149815409.1">
    <property type="nucleotide sequence ID" value="NZ_VUOA01000005.1"/>
</dbReference>